<keyword evidence="4" id="KW-0548">Nucleotidyltransferase</keyword>
<evidence type="ECO:0000259" key="3">
    <source>
        <dbReference type="PROSITE" id="PS50887"/>
    </source>
</evidence>
<dbReference type="PROSITE" id="PS50887">
    <property type="entry name" value="GGDEF"/>
    <property type="match status" value="1"/>
</dbReference>
<dbReference type="GO" id="GO:0052621">
    <property type="term" value="F:diguanylate cyclase activity"/>
    <property type="evidence" value="ECO:0007669"/>
    <property type="project" value="UniProtKB-EC"/>
</dbReference>
<name>A0ABT9HXS4_9GAMM</name>
<dbReference type="InterPro" id="IPR029787">
    <property type="entry name" value="Nucleotide_cyclase"/>
</dbReference>
<dbReference type="InterPro" id="IPR011047">
    <property type="entry name" value="Quinoprotein_ADH-like_sf"/>
</dbReference>
<dbReference type="SUPFAM" id="SSF55073">
    <property type="entry name" value="Nucleotide cyclase"/>
    <property type="match status" value="1"/>
</dbReference>
<dbReference type="Gene3D" id="2.60.40.10">
    <property type="entry name" value="Immunoglobulins"/>
    <property type="match status" value="1"/>
</dbReference>
<dbReference type="Pfam" id="PF00990">
    <property type="entry name" value="GGDEF"/>
    <property type="match status" value="1"/>
</dbReference>
<dbReference type="InterPro" id="IPR013783">
    <property type="entry name" value="Ig-like_fold"/>
</dbReference>
<dbReference type="PANTHER" id="PTHR46663:SF2">
    <property type="entry name" value="GGDEF DOMAIN-CONTAINING PROTEIN"/>
    <property type="match status" value="1"/>
</dbReference>
<reference evidence="4 5" key="1">
    <citation type="submission" date="2022-11" db="EMBL/GenBank/DDBJ databases">
        <title>Viruses from the air-sea interface of a natural surface slick.</title>
        <authorList>
            <person name="Rahlff J."/>
            <person name="Holmfeldt K."/>
        </authorList>
    </citation>
    <scope>NUCLEOTIDE SEQUENCE [LARGE SCALE GENOMIC DNA]</scope>
    <source>
        <strain evidence="4 5">SMS4</strain>
    </source>
</reference>
<dbReference type="InterPro" id="IPR052163">
    <property type="entry name" value="DGC-Regulatory_Protein"/>
</dbReference>
<dbReference type="RefSeq" id="WP_305974899.1">
    <property type="nucleotide sequence ID" value="NZ_JAPJDZ010000013.1"/>
</dbReference>
<dbReference type="Proteomes" id="UP001231109">
    <property type="component" value="Unassembled WGS sequence"/>
</dbReference>
<dbReference type="SMART" id="SM00267">
    <property type="entry name" value="GGDEF"/>
    <property type="match status" value="1"/>
</dbReference>
<dbReference type="Gene3D" id="3.30.70.270">
    <property type="match status" value="1"/>
</dbReference>
<evidence type="ECO:0000313" key="5">
    <source>
        <dbReference type="Proteomes" id="UP001231109"/>
    </source>
</evidence>
<organism evidence="4 5">
    <name type="scientific">Rheinheimera baltica</name>
    <dbReference type="NCBI Taxonomy" id="67576"/>
    <lineage>
        <taxon>Bacteria</taxon>
        <taxon>Pseudomonadati</taxon>
        <taxon>Pseudomonadota</taxon>
        <taxon>Gammaproteobacteria</taxon>
        <taxon>Chromatiales</taxon>
        <taxon>Chromatiaceae</taxon>
        <taxon>Rheinheimera</taxon>
    </lineage>
</organism>
<feature type="domain" description="GGDEF" evidence="3">
    <location>
        <begin position="816"/>
        <end position="950"/>
    </location>
</feature>
<proteinExistence type="predicted"/>
<dbReference type="SUPFAM" id="SSF50998">
    <property type="entry name" value="Quinoprotein alcohol dehydrogenase-like"/>
    <property type="match status" value="1"/>
</dbReference>
<accession>A0ABT9HXS4</accession>
<keyword evidence="1" id="KW-0812">Transmembrane</keyword>
<keyword evidence="2" id="KW-0732">Signal</keyword>
<sequence length="952" mass="107808">MRIALVLLLCSLPFCSALADTVQLAASELHLRRLTVRDGLPSAYINRILQRHDGFIWIATKGGLSRFDGKNFSNYQIETDNGLISNDVMSLLEDQLQQLWVGTVRGLFLFDENQQQFKHVPLMAVAPAVLYLFQDPTLGLWVGTDQGLFRLAEDGSVVQHYASDLEVKVVLSYAGKLWLGTKQGLFVVDPVTGDTTAVVLEGGADVDVRQQRIFDALVIGDRFYLATDGDGLLSFDPATGQVVRQWLKTDGLKSNSIWSLATQGETLWIGYFYNGISGLSLKYEKIEHYQHHAQIQYSLPHDNISQLYMDNLQQLWIATTNGLAIANLSDQAIRHIGEYQQISNKHIWSLALDANNLWFGSENGLNLYDLQQHKLTVYNSGDAPGQLPRTVIWGMHVLADEILLATNLGLLVFSPDTAQVRSWPSPPWHKTGRASALYSLRQHQQQLLMGYYGGYFAVYDLASQQYLLHSQIDHADYITDMLPLAKGYLIATDNGLFQLDDGKLTALAEQLPELAAQPLHITSLLQVDKQIWASTQDHGLLVLKQYQTQWQLIKQLTDRDGLPENQLRALAMSPDGRVWLTGMKTLSEINPANLHVRRLSRHLHWLDMEFHANASLKQISNLQAFGGNQGLIFFQQDALVDNAAFPPLHLTAAQLMTEQIVVNNNQLTIPPEASYYAFQFAALDYFSPERIRYQYQLQPLMNDWQPMLSNQLSLSGLSYDDYVLKVRSTNADGLWSEQSTDIQLTLTAPWYLTRVAKWLYALGIMSLLMLALWSLLWRLSALKRVANHDALTHLPNRRYFKHELQRRLQQSRSSQHQLALMFFDLNHFKQLNDSCGHEAGDQLLIQVAGRLTHAIRETDFAARLAGDEFVVILSHIKHQPELDTTVKRISESLCQEYQLAPETRLKLSCSIGISIFNNGNQVNADTLLSQADQAMYISKQQQQPWCYYQLDE</sequence>
<dbReference type="EC" id="2.7.7.65" evidence="4"/>
<dbReference type="EMBL" id="JAPJDZ010000013">
    <property type="protein sequence ID" value="MDP5135768.1"/>
    <property type="molecule type" value="Genomic_DNA"/>
</dbReference>
<feature type="transmembrane region" description="Helical" evidence="1">
    <location>
        <begin position="758"/>
        <end position="777"/>
    </location>
</feature>
<feature type="signal peptide" evidence="2">
    <location>
        <begin position="1"/>
        <end position="19"/>
    </location>
</feature>
<evidence type="ECO:0000256" key="2">
    <source>
        <dbReference type="SAM" id="SignalP"/>
    </source>
</evidence>
<dbReference type="Pfam" id="PF07494">
    <property type="entry name" value="Reg_prop"/>
    <property type="match status" value="2"/>
</dbReference>
<dbReference type="PANTHER" id="PTHR46663">
    <property type="entry name" value="DIGUANYLATE CYCLASE DGCT-RELATED"/>
    <property type="match status" value="1"/>
</dbReference>
<keyword evidence="1" id="KW-1133">Transmembrane helix</keyword>
<keyword evidence="4" id="KW-0808">Transferase</keyword>
<dbReference type="CDD" id="cd01949">
    <property type="entry name" value="GGDEF"/>
    <property type="match status" value="1"/>
</dbReference>
<evidence type="ECO:0000313" key="4">
    <source>
        <dbReference type="EMBL" id="MDP5135768.1"/>
    </source>
</evidence>
<dbReference type="InterPro" id="IPR011110">
    <property type="entry name" value="Reg_prop"/>
</dbReference>
<evidence type="ECO:0000256" key="1">
    <source>
        <dbReference type="SAM" id="Phobius"/>
    </source>
</evidence>
<dbReference type="Gene3D" id="2.130.10.10">
    <property type="entry name" value="YVTN repeat-like/Quinoprotein amine dehydrogenase"/>
    <property type="match status" value="3"/>
</dbReference>
<keyword evidence="5" id="KW-1185">Reference proteome</keyword>
<dbReference type="InterPro" id="IPR015943">
    <property type="entry name" value="WD40/YVTN_repeat-like_dom_sf"/>
</dbReference>
<dbReference type="NCBIfam" id="TIGR00254">
    <property type="entry name" value="GGDEF"/>
    <property type="match status" value="1"/>
</dbReference>
<protein>
    <submittedName>
        <fullName evidence="4">Diguanylate cyclase</fullName>
        <ecNumber evidence="4">2.7.7.65</ecNumber>
    </submittedName>
</protein>
<gene>
    <name evidence="4" type="ORF">ORJ04_07380</name>
</gene>
<keyword evidence="1" id="KW-0472">Membrane</keyword>
<dbReference type="InterPro" id="IPR043128">
    <property type="entry name" value="Rev_trsase/Diguanyl_cyclase"/>
</dbReference>
<feature type="chain" id="PRO_5047139025" evidence="2">
    <location>
        <begin position="20"/>
        <end position="952"/>
    </location>
</feature>
<dbReference type="InterPro" id="IPR000160">
    <property type="entry name" value="GGDEF_dom"/>
</dbReference>
<comment type="caution">
    <text evidence="4">The sequence shown here is derived from an EMBL/GenBank/DDBJ whole genome shotgun (WGS) entry which is preliminary data.</text>
</comment>